<evidence type="ECO:0000313" key="6">
    <source>
        <dbReference type="EMBL" id="CAE0478642.1"/>
    </source>
</evidence>
<dbReference type="GO" id="GO:0016616">
    <property type="term" value="F:oxidoreductase activity, acting on the CH-OH group of donors, NAD or NADP as acceptor"/>
    <property type="evidence" value="ECO:0007669"/>
    <property type="project" value="InterPro"/>
</dbReference>
<dbReference type="Pfam" id="PF02826">
    <property type="entry name" value="2-Hacid_dh_C"/>
    <property type="match status" value="1"/>
</dbReference>
<name>A0A7S3QJE4_9STRA</name>
<evidence type="ECO:0000256" key="1">
    <source>
        <dbReference type="ARBA" id="ARBA00005854"/>
    </source>
</evidence>
<dbReference type="SUPFAM" id="SSF52283">
    <property type="entry name" value="Formate/glycerate dehydrogenase catalytic domain-like"/>
    <property type="match status" value="1"/>
</dbReference>
<dbReference type="PROSITE" id="PS00065">
    <property type="entry name" value="D_2_HYDROXYACID_DH_1"/>
    <property type="match status" value="1"/>
</dbReference>
<dbReference type="InterPro" id="IPR018490">
    <property type="entry name" value="cNMP-bd_dom_sf"/>
</dbReference>
<dbReference type="InterPro" id="IPR014710">
    <property type="entry name" value="RmlC-like_jellyroll"/>
</dbReference>
<sequence length="554" mass="61112">MDIISSTSWFSSIEPSLQKTLASKMIREEVEEGHVFFWEGTVIDSIIIIESGRLMRSKAVDREKFSLSAVMEQGGESSSSSTPFQKELFEKNSVDLDEISGKGRVTGMLRVINEEHSRSYATLRSVGRSVVWRIPADDFMNILSSDAGFAMMMLRKVAHKMKAGSKSLKNMLKNSKKTFRRGPSSSLEDEDDDAKGKDTISSPSRKAPVRVLCYDTTQWVKSAFEPAVQAFNKLHSSFNIEMDFTNDRLSEQSSMYAAGYDAVCLFVNDSANANTLRILSMLGVRFIAMRCAGFDRVDAKSAKAHGLTVARVPAYSPYAVAEHAISLLMSINRKIPAASTRVKMANFTLDNSLLGMDIHGKTVGIMGTGKVGQILCKILNGFGANLICYDIFESDEVKKLGAEYVSRDYIYEEADILFLMMPLLPTTIHTINADAVSKMKDGVLLINTARGGLIDTKALILGLQSGKIGGVGLDVLENEADYFFQDWSAKAIEDPELTSLLGNNRVVLTAHQAFFTKEAVSKIVDTTLDNIKMWKNDGLEGLEHPNNCLPSRMV</sequence>
<evidence type="ECO:0000256" key="2">
    <source>
        <dbReference type="ARBA" id="ARBA00023002"/>
    </source>
</evidence>
<dbReference type="SUPFAM" id="SSF51735">
    <property type="entry name" value="NAD(P)-binding Rossmann-fold domains"/>
    <property type="match status" value="1"/>
</dbReference>
<protein>
    <recommendedName>
        <fullName evidence="5">Cyclic nucleotide-binding domain-containing protein</fullName>
    </recommendedName>
</protein>
<proteinExistence type="inferred from homology"/>
<dbReference type="Pfam" id="PF00389">
    <property type="entry name" value="2-Hacid_dh"/>
    <property type="match status" value="1"/>
</dbReference>
<evidence type="ECO:0000256" key="4">
    <source>
        <dbReference type="SAM" id="MobiDB-lite"/>
    </source>
</evidence>
<feature type="domain" description="Cyclic nucleotide-binding" evidence="5">
    <location>
        <begin position="9"/>
        <end position="54"/>
    </location>
</feature>
<accession>A0A7S3QJE4</accession>
<dbReference type="EMBL" id="HBIO01030661">
    <property type="protein sequence ID" value="CAE0478642.1"/>
    <property type="molecule type" value="Transcribed_RNA"/>
</dbReference>
<reference evidence="6" key="1">
    <citation type="submission" date="2021-01" db="EMBL/GenBank/DDBJ databases">
        <authorList>
            <person name="Corre E."/>
            <person name="Pelletier E."/>
            <person name="Niang G."/>
            <person name="Scheremetjew M."/>
            <person name="Finn R."/>
            <person name="Kale V."/>
            <person name="Holt S."/>
            <person name="Cochrane G."/>
            <person name="Meng A."/>
            <person name="Brown T."/>
            <person name="Cohen L."/>
        </authorList>
    </citation>
    <scope>NUCLEOTIDE SEQUENCE</scope>
    <source>
        <strain evidence="6">MM31A-1</strain>
    </source>
</reference>
<dbReference type="PANTHER" id="PTHR43026:SF1">
    <property type="entry name" value="2-HYDROXYACID DEHYDROGENASE HOMOLOG 1-RELATED"/>
    <property type="match status" value="1"/>
</dbReference>
<keyword evidence="3" id="KW-0520">NAD</keyword>
<dbReference type="AlphaFoldDB" id="A0A7S3QJE4"/>
<dbReference type="InterPro" id="IPR000595">
    <property type="entry name" value="cNMP-bd_dom"/>
</dbReference>
<dbReference type="PROSITE" id="PS00671">
    <property type="entry name" value="D_2_HYDROXYACID_DH_3"/>
    <property type="match status" value="1"/>
</dbReference>
<feature type="region of interest" description="Disordered" evidence="4">
    <location>
        <begin position="172"/>
        <end position="203"/>
    </location>
</feature>
<dbReference type="InterPro" id="IPR058205">
    <property type="entry name" value="D-LDH-like"/>
</dbReference>
<dbReference type="Gene3D" id="3.40.50.720">
    <property type="entry name" value="NAD(P)-binding Rossmann-like Domain"/>
    <property type="match status" value="2"/>
</dbReference>
<dbReference type="InterPro" id="IPR036291">
    <property type="entry name" value="NAD(P)-bd_dom_sf"/>
</dbReference>
<dbReference type="Gene3D" id="2.60.120.10">
    <property type="entry name" value="Jelly Rolls"/>
    <property type="match status" value="1"/>
</dbReference>
<dbReference type="InterPro" id="IPR006140">
    <property type="entry name" value="D-isomer_DH_NAD-bd"/>
</dbReference>
<gene>
    <name evidence="6" type="ORF">CDEB00056_LOCUS23495</name>
</gene>
<dbReference type="GO" id="GO:0051287">
    <property type="term" value="F:NAD binding"/>
    <property type="evidence" value="ECO:0007669"/>
    <property type="project" value="InterPro"/>
</dbReference>
<evidence type="ECO:0000259" key="5">
    <source>
        <dbReference type="PROSITE" id="PS50042"/>
    </source>
</evidence>
<comment type="similarity">
    <text evidence="1">Belongs to the D-isomer specific 2-hydroxyacid dehydrogenase family.</text>
</comment>
<organism evidence="6">
    <name type="scientific">Chaetoceros debilis</name>
    <dbReference type="NCBI Taxonomy" id="122233"/>
    <lineage>
        <taxon>Eukaryota</taxon>
        <taxon>Sar</taxon>
        <taxon>Stramenopiles</taxon>
        <taxon>Ochrophyta</taxon>
        <taxon>Bacillariophyta</taxon>
        <taxon>Coscinodiscophyceae</taxon>
        <taxon>Chaetocerotophycidae</taxon>
        <taxon>Chaetocerotales</taxon>
        <taxon>Chaetocerotaceae</taxon>
        <taxon>Chaetoceros</taxon>
    </lineage>
</organism>
<dbReference type="PANTHER" id="PTHR43026">
    <property type="entry name" value="2-HYDROXYACID DEHYDROGENASE HOMOLOG 1-RELATED"/>
    <property type="match status" value="1"/>
</dbReference>
<dbReference type="InterPro" id="IPR029752">
    <property type="entry name" value="D-isomer_DH_CS1"/>
</dbReference>
<keyword evidence="2" id="KW-0560">Oxidoreductase</keyword>
<dbReference type="InterPro" id="IPR029753">
    <property type="entry name" value="D-isomer_DH_CS"/>
</dbReference>
<dbReference type="CDD" id="cd12183">
    <property type="entry name" value="LDH_like_2"/>
    <property type="match status" value="1"/>
</dbReference>
<evidence type="ECO:0000256" key="3">
    <source>
        <dbReference type="ARBA" id="ARBA00023027"/>
    </source>
</evidence>
<dbReference type="CDD" id="cd00038">
    <property type="entry name" value="CAP_ED"/>
    <property type="match status" value="1"/>
</dbReference>
<dbReference type="InterPro" id="IPR006139">
    <property type="entry name" value="D-isomer_2_OHA_DH_cat_dom"/>
</dbReference>
<dbReference type="SUPFAM" id="SSF51206">
    <property type="entry name" value="cAMP-binding domain-like"/>
    <property type="match status" value="1"/>
</dbReference>
<dbReference type="PROSITE" id="PS50042">
    <property type="entry name" value="CNMP_BINDING_3"/>
    <property type="match status" value="1"/>
</dbReference>